<name>A0A517P1B2_9BACT</name>
<evidence type="ECO:0000256" key="4">
    <source>
        <dbReference type="ARBA" id="ARBA00022840"/>
    </source>
</evidence>
<evidence type="ECO:0000256" key="6">
    <source>
        <dbReference type="SAM" id="MobiDB-lite"/>
    </source>
</evidence>
<dbReference type="PANTHER" id="PTHR43289">
    <property type="entry name" value="MITOGEN-ACTIVATED PROTEIN KINASE KINASE KINASE 20-RELATED"/>
    <property type="match status" value="1"/>
</dbReference>
<dbReference type="PROSITE" id="PS00108">
    <property type="entry name" value="PROTEIN_KINASE_ST"/>
    <property type="match status" value="1"/>
</dbReference>
<evidence type="ECO:0000313" key="10">
    <source>
        <dbReference type="Proteomes" id="UP000319817"/>
    </source>
</evidence>
<dbReference type="InterPro" id="IPR017441">
    <property type="entry name" value="Protein_kinase_ATP_BS"/>
</dbReference>
<dbReference type="EMBL" id="CP036526">
    <property type="protein sequence ID" value="QDT13143.1"/>
    <property type="molecule type" value="Genomic_DNA"/>
</dbReference>
<dbReference type="SUPFAM" id="SSF56112">
    <property type="entry name" value="Protein kinase-like (PK-like)"/>
    <property type="match status" value="1"/>
</dbReference>
<evidence type="ECO:0000256" key="2">
    <source>
        <dbReference type="ARBA" id="ARBA00022741"/>
    </source>
</evidence>
<dbReference type="Pfam" id="PF00069">
    <property type="entry name" value="Pkinase"/>
    <property type="match status" value="1"/>
</dbReference>
<protein>
    <submittedName>
        <fullName evidence="9">Serine/threonine-protein kinase PknB</fullName>
        <ecNumber evidence="9">2.7.11.1</ecNumber>
    </submittedName>
</protein>
<feature type="transmembrane region" description="Helical" evidence="7">
    <location>
        <begin position="507"/>
        <end position="525"/>
    </location>
</feature>
<keyword evidence="10" id="KW-1185">Reference proteome</keyword>
<evidence type="ECO:0000313" key="9">
    <source>
        <dbReference type="EMBL" id="QDT13143.1"/>
    </source>
</evidence>
<evidence type="ECO:0000259" key="8">
    <source>
        <dbReference type="PROSITE" id="PS50011"/>
    </source>
</evidence>
<keyword evidence="4 5" id="KW-0067">ATP-binding</keyword>
<keyword evidence="3 9" id="KW-0418">Kinase</keyword>
<dbReference type="CDD" id="cd14014">
    <property type="entry name" value="STKc_PknB_like"/>
    <property type="match status" value="1"/>
</dbReference>
<dbReference type="Gene3D" id="1.10.510.10">
    <property type="entry name" value="Transferase(Phosphotransferase) domain 1"/>
    <property type="match status" value="1"/>
</dbReference>
<evidence type="ECO:0000256" key="1">
    <source>
        <dbReference type="ARBA" id="ARBA00022679"/>
    </source>
</evidence>
<dbReference type="PANTHER" id="PTHR43289:SF34">
    <property type="entry name" value="SERINE_THREONINE-PROTEIN KINASE YBDM-RELATED"/>
    <property type="match status" value="1"/>
</dbReference>
<dbReference type="GO" id="GO:0005524">
    <property type="term" value="F:ATP binding"/>
    <property type="evidence" value="ECO:0007669"/>
    <property type="project" value="UniProtKB-UniRule"/>
</dbReference>
<keyword evidence="7" id="KW-0812">Transmembrane</keyword>
<gene>
    <name evidence="9" type="primary">pknB_23</name>
    <name evidence="9" type="ORF">K239x_51600</name>
</gene>
<feature type="transmembrane region" description="Helical" evidence="7">
    <location>
        <begin position="483"/>
        <end position="501"/>
    </location>
</feature>
<keyword evidence="1 9" id="KW-0808">Transferase</keyword>
<dbReference type="AlphaFoldDB" id="A0A517P1B2"/>
<keyword evidence="7" id="KW-1133">Transmembrane helix</keyword>
<dbReference type="InterPro" id="IPR000719">
    <property type="entry name" value="Prot_kinase_dom"/>
</dbReference>
<dbReference type="GO" id="GO:0004674">
    <property type="term" value="F:protein serine/threonine kinase activity"/>
    <property type="evidence" value="ECO:0007669"/>
    <property type="project" value="UniProtKB-EC"/>
</dbReference>
<evidence type="ECO:0000256" key="5">
    <source>
        <dbReference type="PROSITE-ProRule" id="PRU10141"/>
    </source>
</evidence>
<dbReference type="InterPro" id="IPR011009">
    <property type="entry name" value="Kinase-like_dom_sf"/>
</dbReference>
<dbReference type="SMART" id="SM00220">
    <property type="entry name" value="S_TKc"/>
    <property type="match status" value="1"/>
</dbReference>
<feature type="region of interest" description="Disordered" evidence="6">
    <location>
        <begin position="132"/>
        <end position="151"/>
    </location>
</feature>
<keyword evidence="7" id="KW-0472">Membrane</keyword>
<dbReference type="EC" id="2.7.11.1" evidence="9"/>
<feature type="binding site" evidence="5">
    <location>
        <position position="196"/>
    </location>
    <ligand>
        <name>ATP</name>
        <dbReference type="ChEBI" id="CHEBI:30616"/>
    </ligand>
</feature>
<feature type="domain" description="Protein kinase" evidence="8">
    <location>
        <begin position="167"/>
        <end position="442"/>
    </location>
</feature>
<dbReference type="PROSITE" id="PS00107">
    <property type="entry name" value="PROTEIN_KINASE_ATP"/>
    <property type="match status" value="1"/>
</dbReference>
<reference evidence="9 10" key="1">
    <citation type="submission" date="2019-02" db="EMBL/GenBank/DDBJ databases">
        <title>Deep-cultivation of Planctomycetes and their phenomic and genomic characterization uncovers novel biology.</title>
        <authorList>
            <person name="Wiegand S."/>
            <person name="Jogler M."/>
            <person name="Boedeker C."/>
            <person name="Pinto D."/>
            <person name="Vollmers J."/>
            <person name="Rivas-Marin E."/>
            <person name="Kohn T."/>
            <person name="Peeters S.H."/>
            <person name="Heuer A."/>
            <person name="Rast P."/>
            <person name="Oberbeckmann S."/>
            <person name="Bunk B."/>
            <person name="Jeske O."/>
            <person name="Meyerdierks A."/>
            <person name="Storesund J.E."/>
            <person name="Kallscheuer N."/>
            <person name="Luecker S."/>
            <person name="Lage O.M."/>
            <person name="Pohl T."/>
            <person name="Merkel B.J."/>
            <person name="Hornburger P."/>
            <person name="Mueller R.-W."/>
            <person name="Bruemmer F."/>
            <person name="Labrenz M."/>
            <person name="Spormann A.M."/>
            <person name="Op den Camp H."/>
            <person name="Overmann J."/>
            <person name="Amann R."/>
            <person name="Jetten M.S.M."/>
            <person name="Mascher T."/>
            <person name="Medema M.H."/>
            <person name="Devos D.P."/>
            <person name="Kaster A.-K."/>
            <person name="Ovreas L."/>
            <person name="Rohde M."/>
            <person name="Galperin M.Y."/>
            <person name="Jogler C."/>
        </authorList>
    </citation>
    <scope>NUCLEOTIDE SEQUENCE [LARGE SCALE GENOMIC DNA]</scope>
    <source>
        <strain evidence="9 10">K23_9</strain>
    </source>
</reference>
<feature type="transmembrane region" description="Helical" evidence="7">
    <location>
        <begin position="873"/>
        <end position="891"/>
    </location>
</feature>
<feature type="transmembrane region" description="Helical" evidence="7">
    <location>
        <begin position="848"/>
        <end position="867"/>
    </location>
</feature>
<proteinExistence type="predicted"/>
<organism evidence="9 10">
    <name type="scientific">Stieleria marina</name>
    <dbReference type="NCBI Taxonomy" id="1930275"/>
    <lineage>
        <taxon>Bacteria</taxon>
        <taxon>Pseudomonadati</taxon>
        <taxon>Planctomycetota</taxon>
        <taxon>Planctomycetia</taxon>
        <taxon>Pirellulales</taxon>
        <taxon>Pirellulaceae</taxon>
        <taxon>Stieleria</taxon>
    </lineage>
</organism>
<accession>A0A517P1B2</accession>
<sequence length="896" mass="95760">MNLGQPKPGKYRPRCKQCGKQFILKVTDDEPAKIGIGRIKPKQAKPPLESSPADDVARTLVDETMDSTGQISPTATASASVSAGKSAASADVGTKPHRTSVSRTKVNQTAANVDATIDQTVDRSEAVQLKSAASVRTGDRSGASVKSPAVSESDDQVAAIPERLGGYKVMRMIGRGAMGAVYEAKQISLDRIVALKTIRSRLANNPASLARFTREAYAAAQLTHHNVVQIYDFGEDNGRHFFSMEWVRGGPLSDLIRNKGAIEPKRAAGYALQAARGLQFAHQNGMVHRDVKPANLLLSDDGVVKVADLGLVKIPDQIDPETEIGAVTSGMQSGTQVTMMGTAVGTPAYMAPEQGIDAASVDHRADIYSLGCSLFYMLTGRPPFDGSVVSEVMQQHAQQALPSLVDVNARVPAELNEIVQGAMAKRPSDRFASLAEMIHELESYLGVSKDGSFSPTSEQADQWETIGKQFAEATTRSRLSTPVLFGFALLCGLLTLAMPFIAINWLLFAPAMFVTALVVATVLAGSQSAVGTSARRWLASLSWFDYLVAVFGSLVALLVGFVIGLWLGVMVGMVLGAMAGAAYHFLIVVPTQSSAEGAIKDAEKFVRDLRIDGADEDGVRSFVARYAGNSWQPLYESLFGYESLCQMREQLGSDPSFRGGSTRGGLRDKVSATLQAKAEANRHRQDQKRLAKIEELGLASQGVSAAKARDQAWQMAQAIVANARDKSTSSDDFAVAAQIKRERQKVMLADARSGKYKRKRDPFAIVRFALGGQSRLIAGSLLLALFAIWAKNAGLVDTVRAGDINVATLETDTGGKLLGQATSNWSIGLAGLLLSLSAFVSGWRMTPFAIIATIVILFGPTLGVPGMQSLQSWMVSAAIGVAIYVPGIIFGEQKNQ</sequence>
<dbReference type="Proteomes" id="UP000319817">
    <property type="component" value="Chromosome"/>
</dbReference>
<dbReference type="InterPro" id="IPR008271">
    <property type="entry name" value="Ser/Thr_kinase_AS"/>
</dbReference>
<feature type="region of interest" description="Disordered" evidence="6">
    <location>
        <begin position="34"/>
        <end position="54"/>
    </location>
</feature>
<dbReference type="PROSITE" id="PS50011">
    <property type="entry name" value="PROTEIN_KINASE_DOM"/>
    <property type="match status" value="1"/>
</dbReference>
<dbReference type="Gene3D" id="3.30.200.20">
    <property type="entry name" value="Phosphorylase Kinase, domain 1"/>
    <property type="match status" value="1"/>
</dbReference>
<feature type="transmembrane region" description="Helical" evidence="7">
    <location>
        <begin position="765"/>
        <end position="790"/>
    </location>
</feature>
<feature type="transmembrane region" description="Helical" evidence="7">
    <location>
        <begin position="537"/>
        <end position="559"/>
    </location>
</feature>
<evidence type="ECO:0000256" key="3">
    <source>
        <dbReference type="ARBA" id="ARBA00022777"/>
    </source>
</evidence>
<evidence type="ECO:0000256" key="7">
    <source>
        <dbReference type="SAM" id="Phobius"/>
    </source>
</evidence>
<feature type="transmembrane region" description="Helical" evidence="7">
    <location>
        <begin position="825"/>
        <end position="843"/>
    </location>
</feature>
<keyword evidence="2 5" id="KW-0547">Nucleotide-binding</keyword>